<protein>
    <recommendedName>
        <fullName evidence="2">DUF7708 domain-containing protein</fullName>
    </recommendedName>
</protein>
<dbReference type="Pfam" id="PF24809">
    <property type="entry name" value="DUF7708"/>
    <property type="match status" value="1"/>
</dbReference>
<dbReference type="AlphaFoldDB" id="A0AAJ0I1M0"/>
<keyword evidence="4" id="KW-1185">Reference proteome</keyword>
<evidence type="ECO:0000256" key="1">
    <source>
        <dbReference type="SAM" id="MobiDB-lite"/>
    </source>
</evidence>
<accession>A0AAJ0I1M0</accession>
<dbReference type="InterPro" id="IPR056125">
    <property type="entry name" value="DUF7708"/>
</dbReference>
<comment type="caution">
    <text evidence="3">The sequence shown here is derived from an EMBL/GenBank/DDBJ whole genome shotgun (WGS) entry which is preliminary data.</text>
</comment>
<dbReference type="RefSeq" id="XP_062689474.1">
    <property type="nucleotide sequence ID" value="XM_062839219.1"/>
</dbReference>
<reference evidence="3 4" key="1">
    <citation type="journal article" date="2023" name="Mol. Phylogenet. Evol.">
        <title>Genome-scale phylogeny and comparative genomics of the fungal order Sordariales.</title>
        <authorList>
            <person name="Hensen N."/>
            <person name="Bonometti L."/>
            <person name="Westerberg I."/>
            <person name="Brannstrom I.O."/>
            <person name="Guillou S."/>
            <person name="Cros-Aarteil S."/>
            <person name="Calhoun S."/>
            <person name="Haridas S."/>
            <person name="Kuo A."/>
            <person name="Mondo S."/>
            <person name="Pangilinan J."/>
            <person name="Riley R."/>
            <person name="LaButti K."/>
            <person name="Andreopoulos B."/>
            <person name="Lipzen A."/>
            <person name="Chen C."/>
            <person name="Yan M."/>
            <person name="Daum C."/>
            <person name="Ng V."/>
            <person name="Clum A."/>
            <person name="Steindorff A."/>
            <person name="Ohm R.A."/>
            <person name="Martin F."/>
            <person name="Silar P."/>
            <person name="Natvig D.O."/>
            <person name="Lalanne C."/>
            <person name="Gautier V."/>
            <person name="Ament-Velasquez S.L."/>
            <person name="Kruys A."/>
            <person name="Hutchinson M.I."/>
            <person name="Powell A.J."/>
            <person name="Barry K."/>
            <person name="Miller A.N."/>
            <person name="Grigoriev I.V."/>
            <person name="Debuchy R."/>
            <person name="Gladieux P."/>
            <person name="Hiltunen Thoren M."/>
            <person name="Johannesson H."/>
        </authorList>
    </citation>
    <scope>NUCLEOTIDE SEQUENCE [LARGE SCALE GENOMIC DNA]</scope>
    <source>
        <strain evidence="3 4">FGSC 10403</strain>
    </source>
</reference>
<dbReference type="Proteomes" id="UP001285908">
    <property type="component" value="Unassembled WGS sequence"/>
</dbReference>
<evidence type="ECO:0000259" key="2">
    <source>
        <dbReference type="Pfam" id="PF24809"/>
    </source>
</evidence>
<name>A0AAJ0I1M0_9PEZI</name>
<feature type="domain" description="DUF7708" evidence="2">
    <location>
        <begin position="181"/>
        <end position="302"/>
    </location>
</feature>
<feature type="region of interest" description="Disordered" evidence="1">
    <location>
        <begin position="655"/>
        <end position="674"/>
    </location>
</feature>
<proteinExistence type="predicted"/>
<evidence type="ECO:0000313" key="4">
    <source>
        <dbReference type="Proteomes" id="UP001285908"/>
    </source>
</evidence>
<organism evidence="3 4">
    <name type="scientific">Neurospora hispaniola</name>
    <dbReference type="NCBI Taxonomy" id="588809"/>
    <lineage>
        <taxon>Eukaryota</taxon>
        <taxon>Fungi</taxon>
        <taxon>Dikarya</taxon>
        <taxon>Ascomycota</taxon>
        <taxon>Pezizomycotina</taxon>
        <taxon>Sordariomycetes</taxon>
        <taxon>Sordariomycetidae</taxon>
        <taxon>Sordariales</taxon>
        <taxon>Sordariaceae</taxon>
        <taxon>Neurospora</taxon>
    </lineage>
</organism>
<dbReference type="EMBL" id="JAULSX010000008">
    <property type="protein sequence ID" value="KAK3486917.1"/>
    <property type="molecule type" value="Genomic_DNA"/>
</dbReference>
<evidence type="ECO:0000313" key="3">
    <source>
        <dbReference type="EMBL" id="KAK3486917.1"/>
    </source>
</evidence>
<gene>
    <name evidence="3" type="ORF">B0T23DRAFT_407796</name>
</gene>
<dbReference type="GeneID" id="87876841"/>
<sequence length="674" mass="75286">MARAGKDISTTLATPPNAAVPISLPELSRAGVTPEISPLVRRFSNKAVVEQPGSIPIRAMDAVVRRETDAQRKNQQRLVEWGRWLDFAMCSTDDDDAFPTLEVQSRDLIDTWRRLSKSLPGMADLSPQGTWIPTISTLKQAVVQAENAMKAKKLNGFGLLKDRFHSLIQTLDDHKYMFAIIPQGDRYVSLFTGVVSFIAKASINHIKIGESFSIALSDVSRDLSYVKASAMVSDTPMMRKLVVEIYVEVFKLLCQALGWFTSRSRRTIAALDRNYYARHVQPFIDRIQKAIQRIRDEAHLVTHEAVQEIRDMGHKLLQRTAGRESRLDSEEMSHEKLSRMGETLGFSSVQTLSSVEQQATHGTKNECLGNSDIDAMDVEGEYGGRRKPLRSRDRSDFDLERYAPAFLSRYLEDGRSDVSRNPSDAFSTLLPSEVVTELQKWITAPKSNTVWVVGRPVSPFGSGLSVAALRVCEIAKEMRIPCISFICKQQYSFASSFSAIRKNGSTGRLDPKEAGLIALLYSVIAQLIYLLPDEPFPSSVVLEKDSFERLDGAMSSAPTALEIIRELAIHAPPSLIWVLDNVQNMESTTTYAHLKEFVEYLRELERKTNSAHGEGKKPFSKVCFTTDGNCVLLSRLSQRDRGIGQIDASRMAQRRPGRVLPGGADVGQLGWSRR</sequence>